<reference evidence="1" key="1">
    <citation type="journal article" date="2020" name="Stud. Mycol.">
        <title>101 Dothideomycetes genomes: a test case for predicting lifestyles and emergence of pathogens.</title>
        <authorList>
            <person name="Haridas S."/>
            <person name="Albert R."/>
            <person name="Binder M."/>
            <person name="Bloem J."/>
            <person name="Labutti K."/>
            <person name="Salamov A."/>
            <person name="Andreopoulos B."/>
            <person name="Baker S."/>
            <person name="Barry K."/>
            <person name="Bills G."/>
            <person name="Bluhm B."/>
            <person name="Cannon C."/>
            <person name="Castanera R."/>
            <person name="Culley D."/>
            <person name="Daum C."/>
            <person name="Ezra D."/>
            <person name="Gonzalez J."/>
            <person name="Henrissat B."/>
            <person name="Kuo A."/>
            <person name="Liang C."/>
            <person name="Lipzen A."/>
            <person name="Lutzoni F."/>
            <person name="Magnuson J."/>
            <person name="Mondo S."/>
            <person name="Nolan M."/>
            <person name="Ohm R."/>
            <person name="Pangilinan J."/>
            <person name="Park H.-J."/>
            <person name="Ramirez L."/>
            <person name="Alfaro M."/>
            <person name="Sun H."/>
            <person name="Tritt A."/>
            <person name="Yoshinaga Y."/>
            <person name="Zwiers L.-H."/>
            <person name="Turgeon B."/>
            <person name="Goodwin S."/>
            <person name="Spatafora J."/>
            <person name="Crous P."/>
            <person name="Grigoriev I."/>
        </authorList>
    </citation>
    <scope>NUCLEOTIDE SEQUENCE</scope>
    <source>
        <strain evidence="1">ATCC 200398</strain>
    </source>
</reference>
<keyword evidence="2" id="KW-1185">Reference proteome</keyword>
<name>A0ACB6R0I0_9PLEO</name>
<proteinExistence type="predicted"/>
<evidence type="ECO:0000313" key="2">
    <source>
        <dbReference type="Proteomes" id="UP000799755"/>
    </source>
</evidence>
<organism evidence="1 2">
    <name type="scientific">Lindgomyces ingoldianus</name>
    <dbReference type="NCBI Taxonomy" id="673940"/>
    <lineage>
        <taxon>Eukaryota</taxon>
        <taxon>Fungi</taxon>
        <taxon>Dikarya</taxon>
        <taxon>Ascomycota</taxon>
        <taxon>Pezizomycotina</taxon>
        <taxon>Dothideomycetes</taxon>
        <taxon>Pleosporomycetidae</taxon>
        <taxon>Pleosporales</taxon>
        <taxon>Lindgomycetaceae</taxon>
        <taxon>Lindgomyces</taxon>
    </lineage>
</organism>
<dbReference type="EMBL" id="MU003502">
    <property type="protein sequence ID" value="KAF2472328.1"/>
    <property type="molecule type" value="Genomic_DNA"/>
</dbReference>
<comment type="caution">
    <text evidence="1">The sequence shown here is derived from an EMBL/GenBank/DDBJ whole genome shotgun (WGS) entry which is preliminary data.</text>
</comment>
<gene>
    <name evidence="1" type="ORF">BDR25DRAFT_13461</name>
</gene>
<dbReference type="Proteomes" id="UP000799755">
    <property type="component" value="Unassembled WGS sequence"/>
</dbReference>
<evidence type="ECO:0000313" key="1">
    <source>
        <dbReference type="EMBL" id="KAF2472328.1"/>
    </source>
</evidence>
<sequence>MAILTYQPFKGVYALSAIGFELARLPLWLVKYFLKFGRQHPEWSFRQALSVRILFSTVYHFATVQVKTSLLLTPGKEKGRFVVIKAAPSSFYKGPLAPNEDIKPVDIGATWYPAPLTSSSDTSAVTMVLHLHGGAYVVGDGRTGNSGYFAKKMLQSGSATHIFMPQYRLSTLPASKKSNPFPAALQDCLTSYLYLVNELKISPSNIVISGDSAGANAAISILRYIAEYGAETSIPAPSAAWLWSPWISPLEATSDDFTRNNPNYNTDYLSYPFTLWGSLAYAGPAGKSILSSPYISHKKNPFKTEVPLWVTTGGAEVLYFDDKEFADMMKEAGNNVTFDVEPIVPHDVLLIGGNLGFDKEATANAKRAGEWLKSVRKV</sequence>
<protein>
    <submittedName>
        <fullName evidence="1">Alpha/beta-hydrolase</fullName>
    </submittedName>
</protein>
<accession>A0ACB6R0I0</accession>